<sequence length="626" mass="68305">MNKEISEREKQTVSELRADFDARREARRPLELNWRLNMNFVVGNQFAEISPRGDIEDGGRQYFWQCREVYNHIAPIVETRLAKLSRVKAKVSVRPATAEDDDTAAAETAAKLIAAVTAENGLSELIGEANAWSEVTGTAFYKIVWDKGKGMVLAADGKVREGDVRITVVSPFEIFPENLAVADLDAQPSVIHARVADASEVKRVWGVDAEGQEINVFSFENADVAGGAGYRATVPGVVSRKISDGVVVIEKYELPTAERPDGRLLIAAGGRLVHDGPLPYINGESGRRGYPFARQTCLSNLGSFFGSSVVERIIPVQRAFNAVKNRKHEFMDRIAMGVLAVEDGSVDTDALEEEGLPPGKILVYRPGSTPPVMLNPGSVPSEFGAEEDKLLNEFVMISGVSEVTTYSQVPANVSSGTAISLLLEQDDTRISLTAESLREAVKLIGKHIIRLYKQFAAEERMKRVVGEGGEVEMMAFSAGELSSEDVVFDTVNEIEDTLSARRAMIYDLLKLGLFTDENGGMSARTKTKLLEVLGFGNWEQSRDIDEAHIDKATRENLLLESGSVVPNVMDDHALHIAEHTKLLVSAKCDKSGALKARVEEHIGLHKQLGSLASGVAALQKEMGDVK</sequence>
<name>A0A9D1N9S9_9FIRM</name>
<reference evidence="1" key="2">
    <citation type="journal article" date="2021" name="PeerJ">
        <title>Extensive microbial diversity within the chicken gut microbiome revealed by metagenomics and culture.</title>
        <authorList>
            <person name="Gilroy R."/>
            <person name="Ravi A."/>
            <person name="Getino M."/>
            <person name="Pursley I."/>
            <person name="Horton D.L."/>
            <person name="Alikhan N.F."/>
            <person name="Baker D."/>
            <person name="Gharbi K."/>
            <person name="Hall N."/>
            <person name="Watson M."/>
            <person name="Adriaenssens E.M."/>
            <person name="Foster-Nyarko E."/>
            <person name="Jarju S."/>
            <person name="Secka A."/>
            <person name="Antonio M."/>
            <person name="Oren A."/>
            <person name="Chaudhuri R.R."/>
            <person name="La Ragione R."/>
            <person name="Hildebrand F."/>
            <person name="Pallen M.J."/>
        </authorList>
    </citation>
    <scope>NUCLEOTIDE SEQUENCE</scope>
    <source>
        <strain evidence="1">10406</strain>
    </source>
</reference>
<dbReference type="InterPro" id="IPR032427">
    <property type="entry name" value="P22_portal"/>
</dbReference>
<evidence type="ECO:0000313" key="1">
    <source>
        <dbReference type="EMBL" id="HIU99069.1"/>
    </source>
</evidence>
<accession>A0A9D1N9S9</accession>
<dbReference type="EMBL" id="DVOE01000067">
    <property type="protein sequence ID" value="HIU99069.1"/>
    <property type="molecule type" value="Genomic_DNA"/>
</dbReference>
<organism evidence="1 2">
    <name type="scientific">Candidatus Limadaptatus stercoripullorum</name>
    <dbReference type="NCBI Taxonomy" id="2840846"/>
    <lineage>
        <taxon>Bacteria</taxon>
        <taxon>Bacillati</taxon>
        <taxon>Bacillota</taxon>
        <taxon>Clostridia</taxon>
        <taxon>Eubacteriales</taxon>
        <taxon>Candidatus Limadaptatus</taxon>
    </lineage>
</organism>
<dbReference type="AlphaFoldDB" id="A0A9D1N9S9"/>
<evidence type="ECO:0008006" key="3">
    <source>
        <dbReference type="Google" id="ProtNLM"/>
    </source>
</evidence>
<reference evidence="1" key="1">
    <citation type="submission" date="2020-10" db="EMBL/GenBank/DDBJ databases">
        <authorList>
            <person name="Gilroy R."/>
        </authorList>
    </citation>
    <scope>NUCLEOTIDE SEQUENCE</scope>
    <source>
        <strain evidence="1">10406</strain>
    </source>
</reference>
<dbReference type="Proteomes" id="UP000886857">
    <property type="component" value="Unassembled WGS sequence"/>
</dbReference>
<evidence type="ECO:0000313" key="2">
    <source>
        <dbReference type="Proteomes" id="UP000886857"/>
    </source>
</evidence>
<protein>
    <recommendedName>
        <fullName evidence="3">Portal protein</fullName>
    </recommendedName>
</protein>
<dbReference type="Pfam" id="PF16510">
    <property type="entry name" value="P22_portal"/>
    <property type="match status" value="1"/>
</dbReference>
<gene>
    <name evidence="1" type="ORF">IAC73_04445</name>
</gene>
<comment type="caution">
    <text evidence="1">The sequence shown here is derived from an EMBL/GenBank/DDBJ whole genome shotgun (WGS) entry which is preliminary data.</text>
</comment>
<proteinExistence type="predicted"/>